<dbReference type="Gene3D" id="1.10.510.10">
    <property type="entry name" value="Transferase(Phosphotransferase) domain 1"/>
    <property type="match status" value="1"/>
</dbReference>
<dbReference type="AlphaFoldDB" id="A0A9Q0Q1B9"/>
<evidence type="ECO:0000313" key="2">
    <source>
        <dbReference type="Proteomes" id="UP001151532"/>
    </source>
</evidence>
<comment type="caution">
    <text evidence="1">The sequence shown here is derived from an EMBL/GenBank/DDBJ whole genome shotgun (WGS) entry which is preliminary data.</text>
</comment>
<proteinExistence type="predicted"/>
<reference evidence="1" key="1">
    <citation type="submission" date="2022-11" db="EMBL/GenBank/DDBJ databases">
        <authorList>
            <person name="Hyden B.L."/>
            <person name="Feng K."/>
            <person name="Yates T."/>
            <person name="Jawdy S."/>
            <person name="Smart L.B."/>
            <person name="Muchero W."/>
        </authorList>
    </citation>
    <scope>NUCLEOTIDE SEQUENCE</scope>
    <source>
        <tissue evidence="1">Shoot tip</tissue>
    </source>
</reference>
<keyword evidence="2" id="KW-1185">Reference proteome</keyword>
<sequence length="99" mass="11235">MKVVSANFLLKNLTLYPDSGILACCNSWGHVLTDSPHNAWVVTEILGMTLKEWLQGAGSRRNERSVPIPPFHNRVTMALEIAQAMRYLHEQKPKVIHRT</sequence>
<dbReference type="OrthoDB" id="10261027at2759"/>
<dbReference type="EMBL" id="JAPFFK010000017">
    <property type="protein sequence ID" value="KAJ6698218.1"/>
    <property type="molecule type" value="Genomic_DNA"/>
</dbReference>
<dbReference type="InterPro" id="IPR011009">
    <property type="entry name" value="Kinase-like_dom_sf"/>
</dbReference>
<dbReference type="Proteomes" id="UP001151532">
    <property type="component" value="Chromosome 6"/>
</dbReference>
<gene>
    <name evidence="1" type="ORF">OIU79_011695</name>
</gene>
<name>A0A9Q0Q1B9_SALPP</name>
<dbReference type="SUPFAM" id="SSF56112">
    <property type="entry name" value="Protein kinase-like (PK-like)"/>
    <property type="match status" value="1"/>
</dbReference>
<organism evidence="1 2">
    <name type="scientific">Salix purpurea</name>
    <name type="common">Purple osier willow</name>
    <dbReference type="NCBI Taxonomy" id="77065"/>
    <lineage>
        <taxon>Eukaryota</taxon>
        <taxon>Viridiplantae</taxon>
        <taxon>Streptophyta</taxon>
        <taxon>Embryophyta</taxon>
        <taxon>Tracheophyta</taxon>
        <taxon>Spermatophyta</taxon>
        <taxon>Magnoliopsida</taxon>
        <taxon>eudicotyledons</taxon>
        <taxon>Gunneridae</taxon>
        <taxon>Pentapetalae</taxon>
        <taxon>rosids</taxon>
        <taxon>fabids</taxon>
        <taxon>Malpighiales</taxon>
        <taxon>Salicaceae</taxon>
        <taxon>Saliceae</taxon>
        <taxon>Salix</taxon>
    </lineage>
</organism>
<evidence type="ECO:0008006" key="3">
    <source>
        <dbReference type="Google" id="ProtNLM"/>
    </source>
</evidence>
<accession>A0A9Q0Q1B9</accession>
<evidence type="ECO:0000313" key="1">
    <source>
        <dbReference type="EMBL" id="KAJ6698218.1"/>
    </source>
</evidence>
<reference evidence="1" key="2">
    <citation type="journal article" date="2023" name="Int. J. Mol. Sci.">
        <title>De Novo Assembly and Annotation of 11 Diverse Shrub Willow (Salix) Genomes Reveals Novel Gene Organization in Sex-Linked Regions.</title>
        <authorList>
            <person name="Hyden B."/>
            <person name="Feng K."/>
            <person name="Yates T.B."/>
            <person name="Jawdy S."/>
            <person name="Cereghino C."/>
            <person name="Smart L.B."/>
            <person name="Muchero W."/>
        </authorList>
    </citation>
    <scope>NUCLEOTIDE SEQUENCE</scope>
    <source>
        <tissue evidence="1">Shoot tip</tissue>
    </source>
</reference>
<protein>
    <recommendedName>
        <fullName evidence="3">Protein kinase domain-containing protein</fullName>
    </recommendedName>
</protein>